<accession>A0A9N7VG77</accession>
<reference evidence="1" key="1">
    <citation type="submission" date="2020-03" db="EMBL/GenBank/DDBJ databases">
        <authorList>
            <person name="Weist P."/>
        </authorList>
    </citation>
    <scope>NUCLEOTIDE SEQUENCE</scope>
</reference>
<organism evidence="1 2">
    <name type="scientific">Pleuronectes platessa</name>
    <name type="common">European plaice</name>
    <dbReference type="NCBI Taxonomy" id="8262"/>
    <lineage>
        <taxon>Eukaryota</taxon>
        <taxon>Metazoa</taxon>
        <taxon>Chordata</taxon>
        <taxon>Craniata</taxon>
        <taxon>Vertebrata</taxon>
        <taxon>Euteleostomi</taxon>
        <taxon>Actinopterygii</taxon>
        <taxon>Neopterygii</taxon>
        <taxon>Teleostei</taxon>
        <taxon>Neoteleostei</taxon>
        <taxon>Acanthomorphata</taxon>
        <taxon>Carangaria</taxon>
        <taxon>Pleuronectiformes</taxon>
        <taxon>Pleuronectoidei</taxon>
        <taxon>Pleuronectidae</taxon>
        <taxon>Pleuronectes</taxon>
    </lineage>
</organism>
<evidence type="ECO:0000313" key="1">
    <source>
        <dbReference type="EMBL" id="CAB1448716.1"/>
    </source>
</evidence>
<gene>
    <name evidence="1" type="ORF">PLEPLA_LOCUS36365</name>
</gene>
<dbReference type="AlphaFoldDB" id="A0A9N7VG77"/>
<comment type="caution">
    <text evidence="1">The sequence shown here is derived from an EMBL/GenBank/DDBJ whole genome shotgun (WGS) entry which is preliminary data.</text>
</comment>
<dbReference type="EMBL" id="CADEAL010003987">
    <property type="protein sequence ID" value="CAB1448716.1"/>
    <property type="molecule type" value="Genomic_DNA"/>
</dbReference>
<proteinExistence type="predicted"/>
<dbReference type="Proteomes" id="UP001153269">
    <property type="component" value="Unassembled WGS sequence"/>
</dbReference>
<name>A0A9N7VG77_PLEPL</name>
<evidence type="ECO:0000313" key="2">
    <source>
        <dbReference type="Proteomes" id="UP001153269"/>
    </source>
</evidence>
<sequence length="158" mass="16638">MPPPSTSTSTGPLVLGVDFIPRQMDGRIRSSPHYTPLRRSFPPSIVLSDPAKAHVEVVLLGCGAPLHLFRFYRWKAEPQTGQARGQCGVEEGEEGGEGGGGSAAPCYCYSPLPSVDASFAGLSAAARCYCAKVPTVPVTLTSICRQLDTISPTAAHSH</sequence>
<keyword evidence="2" id="KW-1185">Reference proteome</keyword>
<protein>
    <submittedName>
        <fullName evidence="1">Uncharacterized protein</fullName>
    </submittedName>
</protein>